<name>A0A9D1G6I2_9FIRM</name>
<evidence type="ECO:0000313" key="2">
    <source>
        <dbReference type="Proteomes" id="UP000886876"/>
    </source>
</evidence>
<sequence>MRGFVRECTRFSLCGLNCALCTMQLGGYCPGCGGGEGNQSCRIARCSLEHGGVRFCSDCPDYPCPLYEGFDDADSFITHSARRRDIEQARELGLETYLTQLEERRAILDELLRDYNDGRRKTLYSTAACLLSLGSLREAVEQLRSSEAPESERAKLAAALLNAAAAAEGQSLKLRKKG</sequence>
<comment type="caution">
    <text evidence="1">The sequence shown here is derived from an EMBL/GenBank/DDBJ whole genome shotgun (WGS) entry which is preliminary data.</text>
</comment>
<protein>
    <submittedName>
        <fullName evidence="1">DUF3795 domain-containing protein</fullName>
    </submittedName>
</protein>
<gene>
    <name evidence="1" type="ORF">IAD42_06430</name>
</gene>
<accession>A0A9D1G6I2</accession>
<evidence type="ECO:0000313" key="1">
    <source>
        <dbReference type="EMBL" id="HIS97594.1"/>
    </source>
</evidence>
<dbReference type="Proteomes" id="UP000886876">
    <property type="component" value="Unassembled WGS sequence"/>
</dbReference>
<organism evidence="1 2">
    <name type="scientific">Candidatus Scatomorpha pullistercoris</name>
    <dbReference type="NCBI Taxonomy" id="2840929"/>
    <lineage>
        <taxon>Bacteria</taxon>
        <taxon>Bacillati</taxon>
        <taxon>Bacillota</taxon>
        <taxon>Clostridia</taxon>
        <taxon>Eubacteriales</taxon>
        <taxon>Candidatus Scatomorpha</taxon>
    </lineage>
</organism>
<reference evidence="1" key="2">
    <citation type="journal article" date="2021" name="PeerJ">
        <title>Extensive microbial diversity within the chicken gut microbiome revealed by metagenomics and culture.</title>
        <authorList>
            <person name="Gilroy R."/>
            <person name="Ravi A."/>
            <person name="Getino M."/>
            <person name="Pursley I."/>
            <person name="Horton D.L."/>
            <person name="Alikhan N.F."/>
            <person name="Baker D."/>
            <person name="Gharbi K."/>
            <person name="Hall N."/>
            <person name="Watson M."/>
            <person name="Adriaenssens E.M."/>
            <person name="Foster-Nyarko E."/>
            <person name="Jarju S."/>
            <person name="Secka A."/>
            <person name="Antonio M."/>
            <person name="Oren A."/>
            <person name="Chaudhuri R.R."/>
            <person name="La Ragione R."/>
            <person name="Hildebrand F."/>
            <person name="Pallen M.J."/>
        </authorList>
    </citation>
    <scope>NUCLEOTIDE SEQUENCE</scope>
    <source>
        <strain evidence="1">ChiHecec3B27-6122</strain>
    </source>
</reference>
<reference evidence="1" key="1">
    <citation type="submission" date="2020-10" db="EMBL/GenBank/DDBJ databases">
        <authorList>
            <person name="Gilroy R."/>
        </authorList>
    </citation>
    <scope>NUCLEOTIDE SEQUENCE</scope>
    <source>
        <strain evidence="1">ChiHecec3B27-6122</strain>
    </source>
</reference>
<dbReference type="AlphaFoldDB" id="A0A9D1G6I2"/>
<dbReference type="EMBL" id="DVJS01000159">
    <property type="protein sequence ID" value="HIS97594.1"/>
    <property type="molecule type" value="Genomic_DNA"/>
</dbReference>
<proteinExistence type="predicted"/>